<organism evidence="6 7">
    <name type="scientific">Nocardiopsis mangrovi</name>
    <dbReference type="NCBI Taxonomy" id="1179818"/>
    <lineage>
        <taxon>Bacteria</taxon>
        <taxon>Bacillati</taxon>
        <taxon>Actinomycetota</taxon>
        <taxon>Actinomycetes</taxon>
        <taxon>Streptosporangiales</taxon>
        <taxon>Nocardiopsidaceae</taxon>
        <taxon>Nocardiopsis</taxon>
    </lineage>
</organism>
<keyword evidence="1" id="KW-0378">Hydrolase</keyword>
<comment type="caution">
    <text evidence="6">The sequence shown here is derived from an EMBL/GenBank/DDBJ whole genome shotgun (WGS) entry which is preliminary data.</text>
</comment>
<name>A0ABV9DUK8_9ACTN</name>
<keyword evidence="2" id="KW-0119">Carbohydrate metabolism</keyword>
<dbReference type="Pfam" id="PF13472">
    <property type="entry name" value="Lipase_GDSL_2"/>
    <property type="match status" value="1"/>
</dbReference>
<evidence type="ECO:0000256" key="2">
    <source>
        <dbReference type="ARBA" id="ARBA00023326"/>
    </source>
</evidence>
<dbReference type="InterPro" id="IPR013783">
    <property type="entry name" value="Ig-like_fold"/>
</dbReference>
<dbReference type="Gene3D" id="3.40.50.1110">
    <property type="entry name" value="SGNH hydrolase"/>
    <property type="match status" value="1"/>
</dbReference>
<dbReference type="InterPro" id="IPR003961">
    <property type="entry name" value="FN3_dom"/>
</dbReference>
<keyword evidence="4" id="KW-0472">Membrane</keyword>
<sequence>MSTDDEPGASGTPAGGSDRPHPQPEPPRPLSASGPAARLRAAASLRGRERRLGPAAGTGGGGAGHSRAAASGAGPAEPPAHGGAAPRAGRRRWRPTTLGLFGIMLATMCVTLLFIQAIAGTFRPGGSDSASDPGPASAVPPPAGTVRVMIAGDSISQGSSGDYTWRYRLWKHLTGDSGLNVDFVGPYDDLLAVNTGDPGDHHYADPDFDTAHASIWGASAGEIADAIGEQVAEYRPDYLLVMAGTNELVRGGEADDALNGIRDIVDTARVARGDVRFVIGELTPVLGGAGDDAMNDRIERFNAALPEVAAQLDGEESPVAVARTADGYDAAEDNWDPAHPNARGEVKIAAAFADTLASALDLGAPYPRPLPDVEVGPRERPEVAAENDGGAVVLTWDPVPGATHYRVLQRRVAPDPDELVPLPMDISGAGEGELTARVENLLSGASYDFVVRPYKGGDAGLGSEAVRIAADEEPPAAPEWVRVNTEGTHLVWAAVPDAGHFEIWRRPLDCSPEGGGREAPADSPPGAAAELRCEPVDEDGPPDGAGWVSLGVVDGDRRWPIATDGDDGYEFAVRSHRDYVEGAFSDPVEFVTAE</sequence>
<feature type="compositionally biased region" description="Low complexity" evidence="3">
    <location>
        <begin position="65"/>
        <end position="87"/>
    </location>
</feature>
<dbReference type="Gene3D" id="2.60.40.10">
    <property type="entry name" value="Immunoglobulins"/>
    <property type="match status" value="1"/>
</dbReference>
<gene>
    <name evidence="6" type="ORF">ACFO4E_09515</name>
</gene>
<feature type="compositionally biased region" description="Low complexity" evidence="3">
    <location>
        <begin position="30"/>
        <end position="45"/>
    </location>
</feature>
<reference evidence="7" key="1">
    <citation type="journal article" date="2019" name="Int. J. Syst. Evol. Microbiol.">
        <title>The Global Catalogue of Microorganisms (GCM) 10K type strain sequencing project: providing services to taxonomists for standard genome sequencing and annotation.</title>
        <authorList>
            <consortium name="The Broad Institute Genomics Platform"/>
            <consortium name="The Broad Institute Genome Sequencing Center for Infectious Disease"/>
            <person name="Wu L."/>
            <person name="Ma J."/>
        </authorList>
    </citation>
    <scope>NUCLEOTIDE SEQUENCE [LARGE SCALE GENOMIC DNA]</scope>
    <source>
        <strain evidence="7">XZYJ18</strain>
    </source>
</reference>
<dbReference type="Proteomes" id="UP001595923">
    <property type="component" value="Unassembled WGS sequence"/>
</dbReference>
<dbReference type="PROSITE" id="PS50853">
    <property type="entry name" value="FN3"/>
    <property type="match status" value="1"/>
</dbReference>
<feature type="domain" description="Fibronectin type-III" evidence="5">
    <location>
        <begin position="377"/>
        <end position="473"/>
    </location>
</feature>
<keyword evidence="1" id="KW-0326">Glycosidase</keyword>
<keyword evidence="4" id="KW-1133">Transmembrane helix</keyword>
<dbReference type="SMART" id="SM00060">
    <property type="entry name" value="FN3"/>
    <property type="match status" value="1"/>
</dbReference>
<accession>A0ABV9DUK8</accession>
<dbReference type="SUPFAM" id="SSF52266">
    <property type="entry name" value="SGNH hydrolase"/>
    <property type="match status" value="1"/>
</dbReference>
<evidence type="ECO:0000256" key="3">
    <source>
        <dbReference type="SAM" id="MobiDB-lite"/>
    </source>
</evidence>
<dbReference type="EMBL" id="JBHSFQ010000006">
    <property type="protein sequence ID" value="MFC4562092.1"/>
    <property type="molecule type" value="Genomic_DNA"/>
</dbReference>
<evidence type="ECO:0000313" key="6">
    <source>
        <dbReference type="EMBL" id="MFC4562092.1"/>
    </source>
</evidence>
<dbReference type="InterPro" id="IPR036116">
    <property type="entry name" value="FN3_sf"/>
</dbReference>
<dbReference type="CDD" id="cd00063">
    <property type="entry name" value="FN3"/>
    <property type="match status" value="1"/>
</dbReference>
<dbReference type="PANTHER" id="PTHR30383">
    <property type="entry name" value="THIOESTERASE 1/PROTEASE 1/LYSOPHOSPHOLIPASE L1"/>
    <property type="match status" value="1"/>
</dbReference>
<dbReference type="InterPro" id="IPR051532">
    <property type="entry name" value="Ester_Hydrolysis_Enzymes"/>
</dbReference>
<keyword evidence="7" id="KW-1185">Reference proteome</keyword>
<evidence type="ECO:0000259" key="5">
    <source>
        <dbReference type="PROSITE" id="PS50853"/>
    </source>
</evidence>
<feature type="compositionally biased region" description="Low complexity" evidence="3">
    <location>
        <begin position="124"/>
        <end position="137"/>
    </location>
</feature>
<feature type="region of interest" description="Disordered" evidence="3">
    <location>
        <begin position="124"/>
        <end position="143"/>
    </location>
</feature>
<dbReference type="SUPFAM" id="SSF49265">
    <property type="entry name" value="Fibronectin type III"/>
    <property type="match status" value="1"/>
</dbReference>
<feature type="transmembrane region" description="Helical" evidence="4">
    <location>
        <begin position="97"/>
        <end position="119"/>
    </location>
</feature>
<evidence type="ECO:0000256" key="4">
    <source>
        <dbReference type="SAM" id="Phobius"/>
    </source>
</evidence>
<dbReference type="InterPro" id="IPR036514">
    <property type="entry name" value="SGNH_hydro_sf"/>
</dbReference>
<keyword evidence="2" id="KW-0624">Polysaccharide degradation</keyword>
<protein>
    <submittedName>
        <fullName evidence="6">GDSL-type esterase/lipase family protein</fullName>
    </submittedName>
</protein>
<dbReference type="InterPro" id="IPR013830">
    <property type="entry name" value="SGNH_hydro"/>
</dbReference>
<dbReference type="RefSeq" id="WP_378572971.1">
    <property type="nucleotide sequence ID" value="NZ_JBHSFQ010000006.1"/>
</dbReference>
<proteinExistence type="predicted"/>
<evidence type="ECO:0000256" key="1">
    <source>
        <dbReference type="ARBA" id="ARBA00023295"/>
    </source>
</evidence>
<keyword evidence="4" id="KW-0812">Transmembrane</keyword>
<evidence type="ECO:0000313" key="7">
    <source>
        <dbReference type="Proteomes" id="UP001595923"/>
    </source>
</evidence>
<feature type="region of interest" description="Disordered" evidence="3">
    <location>
        <begin position="1"/>
        <end position="91"/>
    </location>
</feature>
<dbReference type="PANTHER" id="PTHR30383:SF2">
    <property type="entry name" value="CELLULOSE-BINDING PROTEIN"/>
    <property type="match status" value="1"/>
</dbReference>